<evidence type="ECO:0000256" key="9">
    <source>
        <dbReference type="ARBA" id="ARBA00023012"/>
    </source>
</evidence>
<dbReference type="EC" id="2.7.13.3" evidence="3"/>
<organism evidence="14 15">
    <name type="scientific">Nocardioides fonticola</name>
    <dbReference type="NCBI Taxonomy" id="450363"/>
    <lineage>
        <taxon>Bacteria</taxon>
        <taxon>Bacillati</taxon>
        <taxon>Actinomycetota</taxon>
        <taxon>Actinomycetes</taxon>
        <taxon>Propionibacteriales</taxon>
        <taxon>Nocardioidaceae</taxon>
        <taxon>Nocardioides</taxon>
    </lineage>
</organism>
<keyword evidence="6" id="KW-0812">Transmembrane</keyword>
<comment type="subcellular location">
    <subcellularLocation>
        <location evidence="2">Cell membrane</location>
    </subcellularLocation>
</comment>
<gene>
    <name evidence="14" type="ORF">GCM10022215_23810</name>
</gene>
<dbReference type="InterPro" id="IPR050428">
    <property type="entry name" value="TCS_sensor_his_kinase"/>
</dbReference>
<dbReference type="Gene3D" id="1.10.287.130">
    <property type="match status" value="1"/>
</dbReference>
<name>A0ABP7XKG5_9ACTN</name>
<dbReference type="PANTHER" id="PTHR45436">
    <property type="entry name" value="SENSOR HISTIDINE KINASE YKOH"/>
    <property type="match status" value="1"/>
</dbReference>
<protein>
    <recommendedName>
        <fullName evidence="3">histidine kinase</fullName>
        <ecNumber evidence="3">2.7.13.3</ecNumber>
    </recommendedName>
</protein>
<evidence type="ECO:0000256" key="3">
    <source>
        <dbReference type="ARBA" id="ARBA00012438"/>
    </source>
</evidence>
<dbReference type="CDD" id="cd00082">
    <property type="entry name" value="HisKA"/>
    <property type="match status" value="1"/>
</dbReference>
<keyword evidence="10" id="KW-0472">Membrane</keyword>
<dbReference type="PROSITE" id="PS50109">
    <property type="entry name" value="HIS_KIN"/>
    <property type="match status" value="1"/>
</dbReference>
<dbReference type="PRINTS" id="PR00344">
    <property type="entry name" value="BCTRLSENSOR"/>
</dbReference>
<evidence type="ECO:0000259" key="13">
    <source>
        <dbReference type="PROSITE" id="PS50885"/>
    </source>
</evidence>
<dbReference type="PANTHER" id="PTHR45436:SF5">
    <property type="entry name" value="SENSOR HISTIDINE KINASE TRCS"/>
    <property type="match status" value="1"/>
</dbReference>
<dbReference type="SMART" id="SM00388">
    <property type="entry name" value="HisKA"/>
    <property type="match status" value="1"/>
</dbReference>
<dbReference type="InterPro" id="IPR005467">
    <property type="entry name" value="His_kinase_dom"/>
</dbReference>
<dbReference type="SUPFAM" id="SSF47384">
    <property type="entry name" value="Homodimeric domain of signal transducing histidine kinase"/>
    <property type="match status" value="1"/>
</dbReference>
<dbReference type="PROSITE" id="PS50885">
    <property type="entry name" value="HAMP"/>
    <property type="match status" value="1"/>
</dbReference>
<dbReference type="SMART" id="SM00304">
    <property type="entry name" value="HAMP"/>
    <property type="match status" value="1"/>
</dbReference>
<keyword evidence="8" id="KW-1133">Transmembrane helix</keyword>
<evidence type="ECO:0000313" key="15">
    <source>
        <dbReference type="Proteomes" id="UP001501495"/>
    </source>
</evidence>
<dbReference type="InterPro" id="IPR003661">
    <property type="entry name" value="HisK_dim/P_dom"/>
</dbReference>
<evidence type="ECO:0000313" key="14">
    <source>
        <dbReference type="EMBL" id="GAA4120340.1"/>
    </source>
</evidence>
<keyword evidence="4" id="KW-0597">Phosphoprotein</keyword>
<dbReference type="Gene3D" id="3.30.565.10">
    <property type="entry name" value="Histidine kinase-like ATPase, C-terminal domain"/>
    <property type="match status" value="1"/>
</dbReference>
<evidence type="ECO:0000259" key="12">
    <source>
        <dbReference type="PROSITE" id="PS50109"/>
    </source>
</evidence>
<feature type="domain" description="HAMP" evidence="13">
    <location>
        <begin position="192"/>
        <end position="244"/>
    </location>
</feature>
<evidence type="ECO:0000256" key="5">
    <source>
        <dbReference type="ARBA" id="ARBA00022679"/>
    </source>
</evidence>
<dbReference type="RefSeq" id="WP_344733614.1">
    <property type="nucleotide sequence ID" value="NZ_BAAAZH010000016.1"/>
</dbReference>
<dbReference type="InterPro" id="IPR003594">
    <property type="entry name" value="HATPase_dom"/>
</dbReference>
<sequence>MRRSLGLRARIRLLVLGSVLAVLLLSAIPLTLLLHRAAVDDVRGNAIDTAQGVADYVSTSPTRSALKAYVQRANQREDAAAVTIVCSDGTVLGAALPDDDVLGAEKGEEYGDPDDDRFRPTSQVRVVDVDGGTLVAIGVRDPTSTMREADTVVAFEDDDRVRATVLSRLGVAGLAGLAIAALAALAGEIVSRRIARPLAVTADVADALAAGDLSARVPDDGPPEVQAVAGALNRLAGRIDELLIAEREAMADLSHRLRTPLAALRLDVESLAADPARAEVAGDLNARLDQLERTLTEVIRQARRTEREGARPHCEPAAVVVEAVAFWRPLAEDQGRDLVEEIAASVPPVRCTEEDLRAAVDALLENCLAHTEDGVGLAVRLASDGQGRVVLEVGDRGPGFDPAVVLRGRSDRGSTGLGLDIARSLAHATGGDFAVEREGRLPGLDGSWTVVRMTLGPA</sequence>
<dbReference type="InterPro" id="IPR003660">
    <property type="entry name" value="HAMP_dom"/>
</dbReference>
<dbReference type="Pfam" id="PF02518">
    <property type="entry name" value="HATPase_c"/>
    <property type="match status" value="1"/>
</dbReference>
<dbReference type="CDD" id="cd06225">
    <property type="entry name" value="HAMP"/>
    <property type="match status" value="1"/>
</dbReference>
<evidence type="ECO:0000256" key="7">
    <source>
        <dbReference type="ARBA" id="ARBA00022777"/>
    </source>
</evidence>
<reference evidence="15" key="1">
    <citation type="journal article" date="2019" name="Int. J. Syst. Evol. Microbiol.">
        <title>The Global Catalogue of Microorganisms (GCM) 10K type strain sequencing project: providing services to taxonomists for standard genome sequencing and annotation.</title>
        <authorList>
            <consortium name="The Broad Institute Genomics Platform"/>
            <consortium name="The Broad Institute Genome Sequencing Center for Infectious Disease"/>
            <person name="Wu L."/>
            <person name="Ma J."/>
        </authorList>
    </citation>
    <scope>NUCLEOTIDE SEQUENCE [LARGE SCALE GENOMIC DNA]</scope>
    <source>
        <strain evidence="15">JCM 16703</strain>
    </source>
</reference>
<keyword evidence="5" id="KW-0808">Transferase</keyword>
<keyword evidence="7 14" id="KW-0418">Kinase</keyword>
<evidence type="ECO:0000256" key="10">
    <source>
        <dbReference type="ARBA" id="ARBA00023136"/>
    </source>
</evidence>
<keyword evidence="11" id="KW-0175">Coiled coil</keyword>
<dbReference type="InterPro" id="IPR036890">
    <property type="entry name" value="HATPase_C_sf"/>
</dbReference>
<dbReference type="InterPro" id="IPR004358">
    <property type="entry name" value="Sig_transdc_His_kin-like_C"/>
</dbReference>
<dbReference type="Gene3D" id="1.10.8.500">
    <property type="entry name" value="HAMP domain in histidine kinase"/>
    <property type="match status" value="1"/>
</dbReference>
<evidence type="ECO:0000256" key="11">
    <source>
        <dbReference type="SAM" id="Coils"/>
    </source>
</evidence>
<keyword evidence="15" id="KW-1185">Reference proteome</keyword>
<dbReference type="SUPFAM" id="SSF55874">
    <property type="entry name" value="ATPase domain of HSP90 chaperone/DNA topoisomerase II/histidine kinase"/>
    <property type="match status" value="1"/>
</dbReference>
<proteinExistence type="predicted"/>
<evidence type="ECO:0000256" key="4">
    <source>
        <dbReference type="ARBA" id="ARBA00022553"/>
    </source>
</evidence>
<accession>A0ABP7XKG5</accession>
<evidence type="ECO:0000256" key="8">
    <source>
        <dbReference type="ARBA" id="ARBA00022989"/>
    </source>
</evidence>
<evidence type="ECO:0000256" key="1">
    <source>
        <dbReference type="ARBA" id="ARBA00000085"/>
    </source>
</evidence>
<dbReference type="InterPro" id="IPR036097">
    <property type="entry name" value="HisK_dim/P_sf"/>
</dbReference>
<dbReference type="GO" id="GO:0016301">
    <property type="term" value="F:kinase activity"/>
    <property type="evidence" value="ECO:0007669"/>
    <property type="project" value="UniProtKB-KW"/>
</dbReference>
<comment type="caution">
    <text evidence="14">The sequence shown here is derived from an EMBL/GenBank/DDBJ whole genome shotgun (WGS) entry which is preliminary data.</text>
</comment>
<dbReference type="Pfam" id="PF00512">
    <property type="entry name" value="HisKA"/>
    <property type="match status" value="1"/>
</dbReference>
<feature type="domain" description="Histidine kinase" evidence="12">
    <location>
        <begin position="252"/>
        <end position="457"/>
    </location>
</feature>
<comment type="catalytic activity">
    <reaction evidence="1">
        <text>ATP + protein L-histidine = ADP + protein N-phospho-L-histidine.</text>
        <dbReference type="EC" id="2.7.13.3"/>
    </reaction>
</comment>
<dbReference type="EMBL" id="BAAAZH010000016">
    <property type="protein sequence ID" value="GAA4120340.1"/>
    <property type="molecule type" value="Genomic_DNA"/>
</dbReference>
<feature type="coiled-coil region" evidence="11">
    <location>
        <begin position="281"/>
        <end position="308"/>
    </location>
</feature>
<keyword evidence="9" id="KW-0902">Two-component regulatory system</keyword>
<dbReference type="Pfam" id="PF00672">
    <property type="entry name" value="HAMP"/>
    <property type="match status" value="1"/>
</dbReference>
<evidence type="ECO:0000256" key="2">
    <source>
        <dbReference type="ARBA" id="ARBA00004236"/>
    </source>
</evidence>
<evidence type="ECO:0000256" key="6">
    <source>
        <dbReference type="ARBA" id="ARBA00022692"/>
    </source>
</evidence>
<dbReference type="SMART" id="SM00387">
    <property type="entry name" value="HATPase_c"/>
    <property type="match status" value="1"/>
</dbReference>
<dbReference type="Proteomes" id="UP001501495">
    <property type="component" value="Unassembled WGS sequence"/>
</dbReference>
<dbReference type="SUPFAM" id="SSF158472">
    <property type="entry name" value="HAMP domain-like"/>
    <property type="match status" value="1"/>
</dbReference>